<keyword evidence="5" id="KW-0378">Hydrolase</keyword>
<evidence type="ECO:0000256" key="1">
    <source>
        <dbReference type="ARBA" id="ARBA00001947"/>
    </source>
</evidence>
<dbReference type="AlphaFoldDB" id="A0A1J4TU35"/>
<dbReference type="GO" id="GO:0006154">
    <property type="term" value="P:adenosine catabolic process"/>
    <property type="evidence" value="ECO:0007669"/>
    <property type="project" value="TreeGrafter"/>
</dbReference>
<dbReference type="GO" id="GO:0004000">
    <property type="term" value="F:adenosine deaminase activity"/>
    <property type="evidence" value="ECO:0007669"/>
    <property type="project" value="TreeGrafter"/>
</dbReference>
<dbReference type="GO" id="GO:0046872">
    <property type="term" value="F:metal ion binding"/>
    <property type="evidence" value="ECO:0007669"/>
    <property type="project" value="UniProtKB-KW"/>
</dbReference>
<evidence type="ECO:0000256" key="4">
    <source>
        <dbReference type="ARBA" id="ARBA00022723"/>
    </source>
</evidence>
<evidence type="ECO:0000256" key="3">
    <source>
        <dbReference type="ARBA" id="ARBA00012784"/>
    </source>
</evidence>
<name>A0A1J4TU35_9BACT</name>
<sequence>MINNIDQNDELTELHVHVGSAVDPPIMWEIAHEQGIKLPTKNYWEFERLITISGNTTYESYLELFYWTELIQSSPQAIERSVYSIASGAYRKNNITTLEIRFNPMKRNRGGERDLDHIILASIHGMEKAMIAYPMKVGLIFCLDRSFSVELNTIIAKKAIKYGKRGVVGIDLAGSIDDKFDLKDLIPLVNECKDNGLGVTIHTGEATGPDEVHKVIDFLLPNRIGHGVRSIEDESLLIKLSEKNIVLEICPSSNIHTGVVKNLDMFKYIFAKLNKFKVPYTINTDGPEMLKTNLVQEYQLLLSNNIISQEDLLMAKRNAKQASFIKL</sequence>
<dbReference type="EC" id="3.5.4.4" evidence="3"/>
<dbReference type="EMBL" id="MNUY01000054">
    <property type="protein sequence ID" value="OIO13615.1"/>
    <property type="molecule type" value="Genomic_DNA"/>
</dbReference>
<evidence type="ECO:0000256" key="6">
    <source>
        <dbReference type="ARBA" id="ARBA00022833"/>
    </source>
</evidence>
<evidence type="ECO:0000256" key="5">
    <source>
        <dbReference type="ARBA" id="ARBA00022801"/>
    </source>
</evidence>
<dbReference type="PANTHER" id="PTHR11409">
    <property type="entry name" value="ADENOSINE DEAMINASE"/>
    <property type="match status" value="1"/>
</dbReference>
<dbReference type="SUPFAM" id="SSF51556">
    <property type="entry name" value="Metallo-dependent hydrolases"/>
    <property type="match status" value="1"/>
</dbReference>
<accession>A0A1J4TU35</accession>
<feature type="domain" description="Adenosine deaminase" evidence="7">
    <location>
        <begin position="12"/>
        <end position="325"/>
    </location>
</feature>
<dbReference type="STRING" id="1805209.AUJ73_03530"/>
<protein>
    <recommendedName>
        <fullName evidence="3">adenosine deaminase</fullName>
        <ecNumber evidence="3">3.5.4.4</ecNumber>
    </recommendedName>
</protein>
<dbReference type="GO" id="GO:0043103">
    <property type="term" value="P:hypoxanthine salvage"/>
    <property type="evidence" value="ECO:0007669"/>
    <property type="project" value="TreeGrafter"/>
</dbReference>
<dbReference type="PANTHER" id="PTHR11409:SF43">
    <property type="entry name" value="ADENOSINE DEAMINASE"/>
    <property type="match status" value="1"/>
</dbReference>
<comment type="caution">
    <text evidence="8">The sequence shown here is derived from an EMBL/GenBank/DDBJ whole genome shotgun (WGS) entry which is preliminary data.</text>
</comment>
<dbReference type="InterPro" id="IPR006330">
    <property type="entry name" value="Ado/ade_deaminase"/>
</dbReference>
<dbReference type="Pfam" id="PF00962">
    <property type="entry name" value="A_deaminase"/>
    <property type="match status" value="1"/>
</dbReference>
<organism evidence="8 9">
    <name type="scientific">Candidatus Gottesmanbacteria bacterium CG1_02_37_22</name>
    <dbReference type="NCBI Taxonomy" id="1805209"/>
    <lineage>
        <taxon>Bacteria</taxon>
        <taxon>Candidatus Gottesmaniibacteriota</taxon>
    </lineage>
</organism>
<dbReference type="Gene3D" id="3.20.20.140">
    <property type="entry name" value="Metal-dependent hydrolases"/>
    <property type="match status" value="1"/>
</dbReference>
<dbReference type="GO" id="GO:0046103">
    <property type="term" value="P:inosine biosynthetic process"/>
    <property type="evidence" value="ECO:0007669"/>
    <property type="project" value="TreeGrafter"/>
</dbReference>
<keyword evidence="4" id="KW-0479">Metal-binding</keyword>
<evidence type="ECO:0000313" key="8">
    <source>
        <dbReference type="EMBL" id="OIO13615.1"/>
    </source>
</evidence>
<dbReference type="Proteomes" id="UP000183120">
    <property type="component" value="Unassembled WGS sequence"/>
</dbReference>
<comment type="similarity">
    <text evidence="2">Belongs to the metallo-dependent hydrolases superfamily. Adenosine and AMP deaminases family.</text>
</comment>
<evidence type="ECO:0000259" key="7">
    <source>
        <dbReference type="Pfam" id="PF00962"/>
    </source>
</evidence>
<proteinExistence type="inferred from homology"/>
<keyword evidence="6" id="KW-0862">Zinc</keyword>
<evidence type="ECO:0000256" key="2">
    <source>
        <dbReference type="ARBA" id="ARBA00006676"/>
    </source>
</evidence>
<gene>
    <name evidence="8" type="ORF">AUJ73_03530</name>
</gene>
<comment type="cofactor">
    <cofactor evidence="1">
        <name>Zn(2+)</name>
        <dbReference type="ChEBI" id="CHEBI:29105"/>
    </cofactor>
</comment>
<reference evidence="8 9" key="1">
    <citation type="journal article" date="2016" name="Environ. Microbiol.">
        <title>Genomic resolution of a cold subsurface aquifer community provides metabolic insights for novel microbes adapted to high CO concentrations.</title>
        <authorList>
            <person name="Probst A.J."/>
            <person name="Castelle C.J."/>
            <person name="Singh A."/>
            <person name="Brown C.T."/>
            <person name="Anantharaman K."/>
            <person name="Sharon I."/>
            <person name="Hug L.A."/>
            <person name="Burstein D."/>
            <person name="Emerson J.B."/>
            <person name="Thomas B.C."/>
            <person name="Banfield J.F."/>
        </authorList>
    </citation>
    <scope>NUCLEOTIDE SEQUENCE [LARGE SCALE GENOMIC DNA]</scope>
    <source>
        <strain evidence="8">CG1_02_37_22</strain>
    </source>
</reference>
<dbReference type="InterPro" id="IPR032466">
    <property type="entry name" value="Metal_Hydrolase"/>
</dbReference>
<dbReference type="GO" id="GO:0005829">
    <property type="term" value="C:cytosol"/>
    <property type="evidence" value="ECO:0007669"/>
    <property type="project" value="TreeGrafter"/>
</dbReference>
<dbReference type="InterPro" id="IPR001365">
    <property type="entry name" value="A_deaminase_dom"/>
</dbReference>
<evidence type="ECO:0000313" key="9">
    <source>
        <dbReference type="Proteomes" id="UP000183120"/>
    </source>
</evidence>